<comment type="caution">
    <text evidence="1">The sequence shown here is derived from an EMBL/GenBank/DDBJ whole genome shotgun (WGS) entry which is preliminary data.</text>
</comment>
<evidence type="ECO:0000313" key="1">
    <source>
        <dbReference type="EMBL" id="MBO0351304.1"/>
    </source>
</evidence>
<evidence type="ECO:0000313" key="2">
    <source>
        <dbReference type="Proteomes" id="UP000664844"/>
    </source>
</evidence>
<organism evidence="1 2">
    <name type="scientific">Phormidium pseudopriestleyi FRX01</name>
    <dbReference type="NCBI Taxonomy" id="1759528"/>
    <lineage>
        <taxon>Bacteria</taxon>
        <taxon>Bacillati</taxon>
        <taxon>Cyanobacteriota</taxon>
        <taxon>Cyanophyceae</taxon>
        <taxon>Oscillatoriophycideae</taxon>
        <taxon>Oscillatoriales</taxon>
        <taxon>Oscillatoriaceae</taxon>
        <taxon>Phormidium</taxon>
    </lineage>
</organism>
<protein>
    <submittedName>
        <fullName evidence="1">DUF2283 domain-containing protein</fullName>
    </submittedName>
</protein>
<sequence length="78" mass="8561">MKIYYDSEVDALYIELLPLATATAETRELSEEIIANYSPDGKLAGLEVLDASLVLGEQLQEIIIENAAGKVLHRMAIL</sequence>
<gene>
    <name evidence="1" type="ORF">J0895_19930</name>
</gene>
<proteinExistence type="predicted"/>
<reference evidence="1 2" key="1">
    <citation type="submission" date="2021-03" db="EMBL/GenBank/DDBJ databases">
        <title>Metabolic Capacity of the Antarctic Cyanobacterium Phormidium pseudopriestleyi that Sustains Oxygenic Photosynthesis in the Presence of Hydrogen Sulfide.</title>
        <authorList>
            <person name="Lumian J.E."/>
            <person name="Jungblut A.D."/>
            <person name="Dillon M.L."/>
            <person name="Hawes I."/>
            <person name="Doran P.T."/>
            <person name="Mackey T.J."/>
            <person name="Dick G.J."/>
            <person name="Grettenberger C.L."/>
            <person name="Sumner D.Y."/>
        </authorList>
    </citation>
    <scope>NUCLEOTIDE SEQUENCE [LARGE SCALE GENOMIC DNA]</scope>
    <source>
        <strain evidence="1 2">FRX01</strain>
    </source>
</reference>
<keyword evidence="2" id="KW-1185">Reference proteome</keyword>
<dbReference type="EMBL" id="JAFLQW010000524">
    <property type="protein sequence ID" value="MBO0351304.1"/>
    <property type="molecule type" value="Genomic_DNA"/>
</dbReference>
<accession>A0ABS3FW14</accession>
<dbReference type="RefSeq" id="WP_207089750.1">
    <property type="nucleotide sequence ID" value="NZ_JAFLQW010000524.1"/>
</dbReference>
<dbReference type="Proteomes" id="UP000664844">
    <property type="component" value="Unassembled WGS sequence"/>
</dbReference>
<name>A0ABS3FW14_9CYAN</name>
<dbReference type="Pfam" id="PF10049">
    <property type="entry name" value="DUF2283"/>
    <property type="match status" value="1"/>
</dbReference>
<dbReference type="InterPro" id="IPR019270">
    <property type="entry name" value="DUF2283"/>
</dbReference>